<reference evidence="1 2" key="1">
    <citation type="journal article" date="2017" name="PLoS Biol.">
        <title>The sea cucumber genome provides insights into morphological evolution and visceral regeneration.</title>
        <authorList>
            <person name="Zhang X."/>
            <person name="Sun L."/>
            <person name="Yuan J."/>
            <person name="Sun Y."/>
            <person name="Gao Y."/>
            <person name="Zhang L."/>
            <person name="Li S."/>
            <person name="Dai H."/>
            <person name="Hamel J.F."/>
            <person name="Liu C."/>
            <person name="Yu Y."/>
            <person name="Liu S."/>
            <person name="Lin W."/>
            <person name="Guo K."/>
            <person name="Jin S."/>
            <person name="Xu P."/>
            <person name="Storey K.B."/>
            <person name="Huan P."/>
            <person name="Zhang T."/>
            <person name="Zhou Y."/>
            <person name="Zhang J."/>
            <person name="Lin C."/>
            <person name="Li X."/>
            <person name="Xing L."/>
            <person name="Huo D."/>
            <person name="Sun M."/>
            <person name="Wang L."/>
            <person name="Mercier A."/>
            <person name="Li F."/>
            <person name="Yang H."/>
            <person name="Xiang J."/>
        </authorList>
    </citation>
    <scope>NUCLEOTIDE SEQUENCE [LARGE SCALE GENOMIC DNA]</scope>
    <source>
        <strain evidence="1">Shaxun</strain>
        <tissue evidence="1">Muscle</tissue>
    </source>
</reference>
<dbReference type="SUPFAM" id="SSF48371">
    <property type="entry name" value="ARM repeat"/>
    <property type="match status" value="1"/>
</dbReference>
<proteinExistence type="predicted"/>
<dbReference type="EMBL" id="MRZV01002082">
    <property type="protein sequence ID" value="PIK34773.1"/>
    <property type="molecule type" value="Genomic_DNA"/>
</dbReference>
<dbReference type="AlphaFoldDB" id="A0A2G8JGA9"/>
<keyword evidence="2" id="KW-1185">Reference proteome</keyword>
<gene>
    <name evidence="1" type="ORF">BSL78_28395</name>
</gene>
<name>A0A2G8JGA9_STIJA</name>
<dbReference type="STRING" id="307972.A0A2G8JGA9"/>
<protein>
    <submittedName>
        <fullName evidence="1">Putative serine/threonine-protein kinase SMG1</fullName>
    </submittedName>
</protein>
<accession>A0A2G8JGA9</accession>
<organism evidence="1 2">
    <name type="scientific">Stichopus japonicus</name>
    <name type="common">Sea cucumber</name>
    <dbReference type="NCBI Taxonomy" id="307972"/>
    <lineage>
        <taxon>Eukaryota</taxon>
        <taxon>Metazoa</taxon>
        <taxon>Echinodermata</taxon>
        <taxon>Eleutherozoa</taxon>
        <taxon>Echinozoa</taxon>
        <taxon>Holothuroidea</taxon>
        <taxon>Aspidochirotacea</taxon>
        <taxon>Aspidochirotida</taxon>
        <taxon>Stichopodidae</taxon>
        <taxon>Apostichopus</taxon>
    </lineage>
</organism>
<comment type="caution">
    <text evidence="1">The sequence shown here is derived from an EMBL/GenBank/DDBJ whole genome shotgun (WGS) entry which is preliminary data.</text>
</comment>
<dbReference type="Proteomes" id="UP000230750">
    <property type="component" value="Unassembled WGS sequence"/>
</dbReference>
<sequence>MRRQGRKLFTDRSTFSSLVRSVRVQETDGEHRRQALASLREYITRTENIKTVREQADSLLLVVCEIFQDRCSSDFKLQCAQLAGILIVLCGMTAEETRTNDEVKGFILSAILQTLQHGGRSAHIEQLLPMTMNSFQTVLEIAETPEMLVTVTNTIHFMAQNHPHIFSAHFKDTVDILVGWHIDVTQKLSLIKYCAESLVSLRPFWLEDMNFTIHLLSQFVEDLEAYAEDLASHGGGSTDNQDSRSCQTKATFHPKNSARTKLWPFSGTVSHMIIKEPNNSRFFNSVLKCSFSRPNSARNGFCSKKNRTSVFMTVVRSVGDALSPQTTPTVKPSFIARVFSSIIQSAETVQKFFPDSNILYKANACIAVICEAVKSQLGQCQTNLLEYVQNQLDTLLHQESATQKIASTLNVLQKICRYSSSGMSAELVQGLLGPESKVRMLRHLNNKQSYPWRSRGRLHVLLLSCSKISVPCSFVTNNPFIGMTSTLTKSDAELIATFDLAALTEIGRTKSLLGVWALSPSVFELLTSHILPKSWIIARSHPTVHYTLLHALFTHCERLVSNILGLEISVDVFDAVTTSLKVKVQDINLKACIAELREDCFTKLYSFHHYMVSCKGVLAQWLTPVPFNHKVPSSSRSKINVCRPVVELLTIDNS</sequence>
<keyword evidence="1" id="KW-0418">Kinase</keyword>
<evidence type="ECO:0000313" key="2">
    <source>
        <dbReference type="Proteomes" id="UP000230750"/>
    </source>
</evidence>
<dbReference type="GO" id="GO:0016301">
    <property type="term" value="F:kinase activity"/>
    <property type="evidence" value="ECO:0007669"/>
    <property type="project" value="UniProtKB-KW"/>
</dbReference>
<dbReference type="InterPro" id="IPR016024">
    <property type="entry name" value="ARM-type_fold"/>
</dbReference>
<keyword evidence="1" id="KW-0808">Transferase</keyword>
<dbReference type="OrthoDB" id="10065496at2759"/>
<evidence type="ECO:0000313" key="1">
    <source>
        <dbReference type="EMBL" id="PIK34773.1"/>
    </source>
</evidence>